<dbReference type="EMBL" id="CP108482">
    <property type="protein sequence ID" value="WUS61324.1"/>
    <property type="molecule type" value="Genomic_DNA"/>
</dbReference>
<evidence type="ECO:0000313" key="4">
    <source>
        <dbReference type="Proteomes" id="UP001432014"/>
    </source>
</evidence>
<evidence type="ECO:0000313" key="2">
    <source>
        <dbReference type="EMBL" id="WUS54022.1"/>
    </source>
</evidence>
<sequence length="219" mass="24558">MTDTPPECPLTPQELLYRLYPRHAPTPPNPPGTPGSPAWFCGKEDHRFDLPGSGPGTCHTATTLLGAFIEVYLRIAGKGIDIDEVRSQRRMAILSVAQDEVLMVDLNSRANYGERDVDARLINEIDPPYPTPDGVDPYPLSRAFAERVFKEQLAGIKFTSTRDPNRLMINYAFFSPTSGENRYILDVKSESEVPLWVMYEAKNNFRVPLKPSSSQFPLT</sequence>
<name>A0ABZ1WKY0_9ACTN</name>
<evidence type="ECO:0000313" key="3">
    <source>
        <dbReference type="EMBL" id="WUS61324.1"/>
    </source>
</evidence>
<reference evidence="3 4" key="1">
    <citation type="submission" date="2022-10" db="EMBL/GenBank/DDBJ databases">
        <title>The complete genomes of actinobacterial strains from the NBC collection.</title>
        <authorList>
            <person name="Joergensen T.S."/>
            <person name="Alvarez Arevalo M."/>
            <person name="Sterndorff E.B."/>
            <person name="Faurdal D."/>
            <person name="Vuksanovic O."/>
            <person name="Mourched A.-S."/>
            <person name="Charusanti P."/>
            <person name="Shaw S."/>
            <person name="Blin K."/>
            <person name="Weber T."/>
        </authorList>
    </citation>
    <scope>NUCLEOTIDE SEQUENCE [LARGE SCALE GENOMIC DNA]</scope>
    <source>
        <strain evidence="3 4">NBC_01247</strain>
    </source>
</reference>
<gene>
    <name evidence="2" type="ORF">OG469_00010</name>
    <name evidence="3" type="ORF">OG469_41010</name>
</gene>
<keyword evidence="4" id="KW-1185">Reference proteome</keyword>
<dbReference type="Proteomes" id="UP001432014">
    <property type="component" value="Chromosome"/>
</dbReference>
<protein>
    <submittedName>
        <fullName evidence="3">RES family NAD+ phosphorylase</fullName>
    </submittedName>
</protein>
<dbReference type="InterPro" id="IPR014914">
    <property type="entry name" value="RES_dom"/>
</dbReference>
<dbReference type="EMBL" id="CP108482">
    <property type="protein sequence ID" value="WUS54022.1"/>
    <property type="molecule type" value="Genomic_DNA"/>
</dbReference>
<proteinExistence type="predicted"/>
<organism evidence="3 4">
    <name type="scientific">Kitasatospora herbaricolor</name>
    <dbReference type="NCBI Taxonomy" id="68217"/>
    <lineage>
        <taxon>Bacteria</taxon>
        <taxon>Bacillati</taxon>
        <taxon>Actinomycetota</taxon>
        <taxon>Actinomycetes</taxon>
        <taxon>Kitasatosporales</taxon>
        <taxon>Streptomycetaceae</taxon>
        <taxon>Kitasatospora</taxon>
    </lineage>
</organism>
<accession>A0ABZ1WKY0</accession>
<feature type="domain" description="RES" evidence="1">
    <location>
        <begin position="37"/>
        <end position="180"/>
    </location>
</feature>
<dbReference type="RefSeq" id="WP_329492640.1">
    <property type="nucleotide sequence ID" value="NZ_CP108460.1"/>
</dbReference>
<dbReference type="Pfam" id="PF08808">
    <property type="entry name" value="RES"/>
    <property type="match status" value="1"/>
</dbReference>
<evidence type="ECO:0000259" key="1">
    <source>
        <dbReference type="Pfam" id="PF08808"/>
    </source>
</evidence>